<dbReference type="Proteomes" id="UP001159363">
    <property type="component" value="Chromosome 5"/>
</dbReference>
<proteinExistence type="predicted"/>
<keyword evidence="3" id="KW-1185">Reference proteome</keyword>
<feature type="region of interest" description="Disordered" evidence="1">
    <location>
        <begin position="348"/>
        <end position="372"/>
    </location>
</feature>
<name>A0ABQ9HAU7_9NEOP</name>
<sequence length="678" mass="76331">MKPAGNNGDISSRVVELVEGGGELVEGEGLFRRDRSAAHGDCHADYRCLRARARTQSQHRSNSISFVLTVAPFTHLPRDDTRQPSCITTVRRDSRLRLCWRTWIQVDLKRGFEKCSIYREQPIPPCLLVCYRLRFVRTVSKQLWPNHKRPTVVFGGFLNCEAISDLLEGVATTSHSPSPLAHSSFCSNPCCASLATQKSESSMLSEGLKSSTGFARNEQFSGENSSIALSFLENINGSERPARRTSGRGESKTKICDEREAVIAVRGYETTDAHISVAPNSPTLAALRRAKFLQPGGHLNVAGKRTFSYAVPRLQNELQYGTSCAKDDPTTEQLTSRRQVRILNTKLKRHSPTKENGSYKHGRVKKIDEKENGDEANAEKILHDLTRATNCYRGKARETGETSPLRIREALEYIRQYAGTHEESLHYRCLFSRQMQRFICVSPRLPLSFRSPVKKPEPRRPRQRETLADRRHIGKLDALSHVRFYIKTNFIVTSAQTTSRYNDMPLHGGYWLLLRAARKYNSEQAPAHLATNHHTQLSWIGERDEVHFEPPKLVVRNLDPRSAAIVDKCSLKKFHQIEEIQNHEISLVDHFYIGTKIKLDPGSELGSFYFGSGKLLLQPGIKLASGANSSRTRQQYGVTDRGSTPERRLLMGAYGNLLAQISAALNIEILRADQGEAK</sequence>
<reference evidence="2 3" key="1">
    <citation type="submission" date="2023-02" db="EMBL/GenBank/DDBJ databases">
        <title>LHISI_Scaffold_Assembly.</title>
        <authorList>
            <person name="Stuart O.P."/>
            <person name="Cleave R."/>
            <person name="Magrath M.J.L."/>
            <person name="Mikheyev A.S."/>
        </authorList>
    </citation>
    <scope>NUCLEOTIDE SEQUENCE [LARGE SCALE GENOMIC DNA]</scope>
    <source>
        <strain evidence="2">Daus_M_001</strain>
        <tissue evidence="2">Leg muscle</tissue>
    </source>
</reference>
<dbReference type="EMBL" id="JARBHB010000006">
    <property type="protein sequence ID" value="KAJ8881403.1"/>
    <property type="molecule type" value="Genomic_DNA"/>
</dbReference>
<accession>A0ABQ9HAU7</accession>
<gene>
    <name evidence="2" type="ORF">PR048_017884</name>
</gene>
<evidence type="ECO:0000313" key="3">
    <source>
        <dbReference type="Proteomes" id="UP001159363"/>
    </source>
</evidence>
<protein>
    <submittedName>
        <fullName evidence="2">Uncharacterized protein</fullName>
    </submittedName>
</protein>
<comment type="caution">
    <text evidence="2">The sequence shown here is derived from an EMBL/GenBank/DDBJ whole genome shotgun (WGS) entry which is preliminary data.</text>
</comment>
<evidence type="ECO:0000256" key="1">
    <source>
        <dbReference type="SAM" id="MobiDB-lite"/>
    </source>
</evidence>
<evidence type="ECO:0000313" key="2">
    <source>
        <dbReference type="EMBL" id="KAJ8881403.1"/>
    </source>
</evidence>
<organism evidence="2 3">
    <name type="scientific">Dryococelus australis</name>
    <dbReference type="NCBI Taxonomy" id="614101"/>
    <lineage>
        <taxon>Eukaryota</taxon>
        <taxon>Metazoa</taxon>
        <taxon>Ecdysozoa</taxon>
        <taxon>Arthropoda</taxon>
        <taxon>Hexapoda</taxon>
        <taxon>Insecta</taxon>
        <taxon>Pterygota</taxon>
        <taxon>Neoptera</taxon>
        <taxon>Polyneoptera</taxon>
        <taxon>Phasmatodea</taxon>
        <taxon>Verophasmatodea</taxon>
        <taxon>Anareolatae</taxon>
        <taxon>Phasmatidae</taxon>
        <taxon>Eurycanthinae</taxon>
        <taxon>Dryococelus</taxon>
    </lineage>
</organism>